<dbReference type="VEuPathDB" id="FungiDB:Bcin12g05885"/>
<dbReference type="Proteomes" id="UP000001798">
    <property type="component" value="Chromosome 12"/>
</dbReference>
<dbReference type="KEGG" id="bfu:BCIN_12g05885"/>
<name>A0A384JZW1_BOTFB</name>
<reference evidence="2 3" key="1">
    <citation type="journal article" date="2011" name="PLoS Genet.">
        <title>Genomic analysis of the necrotrophic fungal pathogens Sclerotinia sclerotiorum and Botrytis cinerea.</title>
        <authorList>
            <person name="Amselem J."/>
            <person name="Cuomo C.A."/>
            <person name="van Kan J.A."/>
            <person name="Viaud M."/>
            <person name="Benito E.P."/>
            <person name="Couloux A."/>
            <person name="Coutinho P.M."/>
            <person name="de Vries R.P."/>
            <person name="Dyer P.S."/>
            <person name="Fillinger S."/>
            <person name="Fournier E."/>
            <person name="Gout L."/>
            <person name="Hahn M."/>
            <person name="Kohn L."/>
            <person name="Lapalu N."/>
            <person name="Plummer K.M."/>
            <person name="Pradier J.M."/>
            <person name="Quevillon E."/>
            <person name="Sharon A."/>
            <person name="Simon A."/>
            <person name="ten Have A."/>
            <person name="Tudzynski B."/>
            <person name="Tudzynski P."/>
            <person name="Wincker P."/>
            <person name="Andrew M."/>
            <person name="Anthouard V."/>
            <person name="Beever R.E."/>
            <person name="Beffa R."/>
            <person name="Benoit I."/>
            <person name="Bouzid O."/>
            <person name="Brault B."/>
            <person name="Chen Z."/>
            <person name="Choquer M."/>
            <person name="Collemare J."/>
            <person name="Cotton P."/>
            <person name="Danchin E.G."/>
            <person name="Da Silva C."/>
            <person name="Gautier A."/>
            <person name="Giraud C."/>
            <person name="Giraud T."/>
            <person name="Gonzalez C."/>
            <person name="Grossetete S."/>
            <person name="Guldener U."/>
            <person name="Henrissat B."/>
            <person name="Howlett B.J."/>
            <person name="Kodira C."/>
            <person name="Kretschmer M."/>
            <person name="Lappartient A."/>
            <person name="Leroch M."/>
            <person name="Levis C."/>
            <person name="Mauceli E."/>
            <person name="Neuveglise C."/>
            <person name="Oeser B."/>
            <person name="Pearson M."/>
            <person name="Poulain J."/>
            <person name="Poussereau N."/>
            <person name="Quesneville H."/>
            <person name="Rascle C."/>
            <person name="Schumacher J."/>
            <person name="Segurens B."/>
            <person name="Sexton A."/>
            <person name="Silva E."/>
            <person name="Sirven C."/>
            <person name="Soanes D.M."/>
            <person name="Talbot N.J."/>
            <person name="Templeton M."/>
            <person name="Yandava C."/>
            <person name="Yarden O."/>
            <person name="Zeng Q."/>
            <person name="Rollins J.A."/>
            <person name="Lebrun M.H."/>
            <person name="Dickman M."/>
        </authorList>
    </citation>
    <scope>NUCLEOTIDE SEQUENCE [LARGE SCALE GENOMIC DNA]</scope>
    <source>
        <strain evidence="2 3">B05.10</strain>
    </source>
</reference>
<reference evidence="2 3" key="2">
    <citation type="journal article" date="2012" name="Eukaryot. Cell">
        <title>Genome update of Botrytis cinerea strains B05.10 and T4.</title>
        <authorList>
            <person name="Staats M."/>
            <person name="van Kan J.A."/>
        </authorList>
    </citation>
    <scope>NUCLEOTIDE SEQUENCE [LARGE SCALE GENOMIC DNA]</scope>
    <source>
        <strain evidence="2 3">B05.10</strain>
    </source>
</reference>
<dbReference type="GeneID" id="36394751"/>
<evidence type="ECO:0000256" key="1">
    <source>
        <dbReference type="SAM" id="MobiDB-lite"/>
    </source>
</evidence>
<evidence type="ECO:0000313" key="2">
    <source>
        <dbReference type="EMBL" id="ATZ56051.1"/>
    </source>
</evidence>
<evidence type="ECO:0000313" key="3">
    <source>
        <dbReference type="Proteomes" id="UP000001798"/>
    </source>
</evidence>
<gene>
    <name evidence="2" type="ORF">BCIN_12g05885</name>
</gene>
<keyword evidence="3" id="KW-1185">Reference proteome</keyword>
<protein>
    <submittedName>
        <fullName evidence="2">Uncharacterized protein</fullName>
    </submittedName>
</protein>
<dbReference type="AlphaFoldDB" id="A0A384JZW1"/>
<sequence>MASEKGQEVDPNQIVFNQRQLSLKSITNLFDFWGERIFFIFAFFSTMSMKPVSRKQAGQAHKQAHKHTRKTSSAGRRGKQVGCGKFFVFD</sequence>
<proteinExistence type="predicted"/>
<accession>A0A384JZW1</accession>
<organism evidence="2 3">
    <name type="scientific">Botryotinia fuckeliana (strain B05.10)</name>
    <name type="common">Noble rot fungus</name>
    <name type="synonym">Botrytis cinerea</name>
    <dbReference type="NCBI Taxonomy" id="332648"/>
    <lineage>
        <taxon>Eukaryota</taxon>
        <taxon>Fungi</taxon>
        <taxon>Dikarya</taxon>
        <taxon>Ascomycota</taxon>
        <taxon>Pezizomycotina</taxon>
        <taxon>Leotiomycetes</taxon>
        <taxon>Helotiales</taxon>
        <taxon>Sclerotiniaceae</taxon>
        <taxon>Botrytis</taxon>
    </lineage>
</organism>
<dbReference type="RefSeq" id="XP_024552351.1">
    <property type="nucleotide sequence ID" value="XM_024696540.1"/>
</dbReference>
<dbReference type="EMBL" id="CP009816">
    <property type="protein sequence ID" value="ATZ56051.1"/>
    <property type="molecule type" value="Genomic_DNA"/>
</dbReference>
<reference evidence="2 3" key="3">
    <citation type="journal article" date="2017" name="Mol. Plant Pathol.">
        <title>A gapless genome sequence of the fungus Botrytis cinerea.</title>
        <authorList>
            <person name="Van Kan J.A."/>
            <person name="Stassen J.H."/>
            <person name="Mosbach A."/>
            <person name="Van Der Lee T.A."/>
            <person name="Faino L."/>
            <person name="Farmer A.D."/>
            <person name="Papasotiriou D.G."/>
            <person name="Zhou S."/>
            <person name="Seidl M.F."/>
            <person name="Cottam E."/>
            <person name="Edel D."/>
            <person name="Hahn M."/>
            <person name="Schwartz D.C."/>
            <person name="Dietrich R.A."/>
            <person name="Widdison S."/>
            <person name="Scalliet G."/>
        </authorList>
    </citation>
    <scope>NUCLEOTIDE SEQUENCE [LARGE SCALE GENOMIC DNA]</scope>
    <source>
        <strain evidence="2 3">B05.10</strain>
    </source>
</reference>
<feature type="region of interest" description="Disordered" evidence="1">
    <location>
        <begin position="54"/>
        <end position="78"/>
    </location>
</feature>